<reference evidence="1" key="2">
    <citation type="journal article" date="2015" name="Data Brief">
        <title>Shoot transcriptome of the giant reed, Arundo donax.</title>
        <authorList>
            <person name="Barrero R.A."/>
            <person name="Guerrero F.D."/>
            <person name="Moolhuijzen P."/>
            <person name="Goolsby J.A."/>
            <person name="Tidwell J."/>
            <person name="Bellgard S.E."/>
            <person name="Bellgard M.I."/>
        </authorList>
    </citation>
    <scope>NUCLEOTIDE SEQUENCE</scope>
    <source>
        <tissue evidence="1">Shoot tissue taken approximately 20 cm above the soil surface</tissue>
    </source>
</reference>
<reference evidence="1" key="1">
    <citation type="submission" date="2014-09" db="EMBL/GenBank/DDBJ databases">
        <authorList>
            <person name="Magalhaes I.L.F."/>
            <person name="Oliveira U."/>
            <person name="Santos F.R."/>
            <person name="Vidigal T.H.D.A."/>
            <person name="Brescovit A.D."/>
            <person name="Santos A.J."/>
        </authorList>
    </citation>
    <scope>NUCLEOTIDE SEQUENCE</scope>
    <source>
        <tissue evidence="1">Shoot tissue taken approximately 20 cm above the soil surface</tissue>
    </source>
</reference>
<evidence type="ECO:0000313" key="1">
    <source>
        <dbReference type="EMBL" id="JAE03535.1"/>
    </source>
</evidence>
<organism evidence="1">
    <name type="scientific">Arundo donax</name>
    <name type="common">Giant reed</name>
    <name type="synonym">Donax arundinaceus</name>
    <dbReference type="NCBI Taxonomy" id="35708"/>
    <lineage>
        <taxon>Eukaryota</taxon>
        <taxon>Viridiplantae</taxon>
        <taxon>Streptophyta</taxon>
        <taxon>Embryophyta</taxon>
        <taxon>Tracheophyta</taxon>
        <taxon>Spermatophyta</taxon>
        <taxon>Magnoliopsida</taxon>
        <taxon>Liliopsida</taxon>
        <taxon>Poales</taxon>
        <taxon>Poaceae</taxon>
        <taxon>PACMAD clade</taxon>
        <taxon>Arundinoideae</taxon>
        <taxon>Arundineae</taxon>
        <taxon>Arundo</taxon>
    </lineage>
</organism>
<sequence length="37" mass="4438">MTHQTNQPVLTNNFSHLHHHRPRHLYLINLKNSGMLH</sequence>
<accession>A0A0A9ES34</accession>
<dbReference type="AlphaFoldDB" id="A0A0A9ES34"/>
<dbReference type="EMBL" id="GBRH01194361">
    <property type="protein sequence ID" value="JAE03535.1"/>
    <property type="molecule type" value="Transcribed_RNA"/>
</dbReference>
<name>A0A0A9ES34_ARUDO</name>
<protein>
    <submittedName>
        <fullName evidence="1">Uncharacterized protein</fullName>
    </submittedName>
</protein>
<proteinExistence type="predicted"/>